<feature type="transmembrane region" description="Helical" evidence="9">
    <location>
        <begin position="266"/>
        <end position="292"/>
    </location>
</feature>
<dbReference type="InterPro" id="IPR022645">
    <property type="entry name" value="SecD/SecF_bac"/>
</dbReference>
<evidence type="ECO:0000313" key="12">
    <source>
        <dbReference type="Proteomes" id="UP000292544"/>
    </source>
</evidence>
<keyword evidence="8 9" id="KW-0472">Membrane</keyword>
<comment type="subunit">
    <text evidence="9">Forms a complex with SecD. Part of the essential Sec protein translocation apparatus which comprises SecA, SecYEG and auxiliary proteins SecDF-YajC and YidC.</text>
</comment>
<dbReference type="EMBL" id="SHLY01000006">
    <property type="protein sequence ID" value="TAA42675.1"/>
    <property type="molecule type" value="Genomic_DNA"/>
</dbReference>
<keyword evidence="7 9" id="KW-0811">Translocation</keyword>
<keyword evidence="3 9" id="KW-1003">Cell membrane</keyword>
<evidence type="ECO:0000256" key="5">
    <source>
        <dbReference type="ARBA" id="ARBA00022927"/>
    </source>
</evidence>
<feature type="transmembrane region" description="Helical" evidence="9">
    <location>
        <begin position="242"/>
        <end position="260"/>
    </location>
</feature>
<feature type="transmembrane region" description="Helical" evidence="9">
    <location>
        <begin position="138"/>
        <end position="155"/>
    </location>
</feature>
<dbReference type="InterPro" id="IPR022813">
    <property type="entry name" value="SecD/SecF_arch_bac"/>
</dbReference>
<evidence type="ECO:0000256" key="9">
    <source>
        <dbReference type="HAMAP-Rule" id="MF_01464"/>
    </source>
</evidence>
<evidence type="ECO:0000256" key="7">
    <source>
        <dbReference type="ARBA" id="ARBA00023010"/>
    </source>
</evidence>
<dbReference type="Pfam" id="PF02355">
    <property type="entry name" value="SecD_SecF_C"/>
    <property type="match status" value="1"/>
</dbReference>
<dbReference type="NCBIfam" id="TIGR00916">
    <property type="entry name" value="2A0604s01"/>
    <property type="match status" value="1"/>
</dbReference>
<evidence type="ECO:0000256" key="1">
    <source>
        <dbReference type="ARBA" id="ARBA00004651"/>
    </source>
</evidence>
<proteinExistence type="inferred from homology"/>
<dbReference type="PANTHER" id="PTHR30081">
    <property type="entry name" value="PROTEIN-EXPORT MEMBRANE PROTEIN SEC"/>
    <property type="match status" value="1"/>
</dbReference>
<feature type="domain" description="Protein export membrane protein SecD/SecF C-terminal" evidence="10">
    <location>
        <begin position="118"/>
        <end position="291"/>
    </location>
</feature>
<dbReference type="SUPFAM" id="SSF82866">
    <property type="entry name" value="Multidrug efflux transporter AcrB transmembrane domain"/>
    <property type="match status" value="1"/>
</dbReference>
<feature type="transmembrane region" description="Helical" evidence="9">
    <location>
        <begin position="190"/>
        <end position="210"/>
    </location>
</feature>
<keyword evidence="4 9" id="KW-0812">Transmembrane</keyword>
<evidence type="ECO:0000256" key="2">
    <source>
        <dbReference type="ARBA" id="ARBA00022448"/>
    </source>
</evidence>
<dbReference type="InterPro" id="IPR022646">
    <property type="entry name" value="SecD/SecF_CS"/>
</dbReference>
<feature type="transmembrane region" description="Helical" evidence="9">
    <location>
        <begin position="162"/>
        <end position="184"/>
    </location>
</feature>
<keyword evidence="12" id="KW-1185">Reference proteome</keyword>
<keyword evidence="5 9" id="KW-0653">Protein transport</keyword>
<evidence type="ECO:0000256" key="6">
    <source>
        <dbReference type="ARBA" id="ARBA00022989"/>
    </source>
</evidence>
<dbReference type="PRINTS" id="PR01755">
    <property type="entry name" value="SECFTRNLCASE"/>
</dbReference>
<comment type="function">
    <text evidence="9">Part of the Sec protein translocase complex. Interacts with the SecYEG preprotein conducting channel. SecDF uses the proton motive force (PMF) to complete protein translocation after the ATP-dependent function of SecA.</text>
</comment>
<name>A0ABY1WM51_9GAMM</name>
<evidence type="ECO:0000259" key="10">
    <source>
        <dbReference type="Pfam" id="PF02355"/>
    </source>
</evidence>
<evidence type="ECO:0000256" key="8">
    <source>
        <dbReference type="ARBA" id="ARBA00023136"/>
    </source>
</evidence>
<dbReference type="Pfam" id="PF07549">
    <property type="entry name" value="Sec_GG"/>
    <property type="match status" value="1"/>
</dbReference>
<organism evidence="11 12">
    <name type="scientific">Corallincola spongiicola</name>
    <dbReference type="NCBI Taxonomy" id="2520508"/>
    <lineage>
        <taxon>Bacteria</taxon>
        <taxon>Pseudomonadati</taxon>
        <taxon>Pseudomonadota</taxon>
        <taxon>Gammaproteobacteria</taxon>
        <taxon>Alteromonadales</taxon>
        <taxon>Psychromonadaceae</taxon>
        <taxon>Corallincola</taxon>
    </lineage>
</organism>
<accession>A0ABY1WM51</accession>
<reference evidence="12" key="1">
    <citation type="submission" date="2019-02" db="EMBL/GenBank/DDBJ databases">
        <title>Draft genome sequence of Muricauda sp. 176CP4-71.</title>
        <authorList>
            <person name="Park J.-S."/>
        </authorList>
    </citation>
    <scope>NUCLEOTIDE SEQUENCE [LARGE SCALE GENOMIC DNA]</scope>
    <source>
        <strain evidence="12">176GS2-150</strain>
    </source>
</reference>
<feature type="transmembrane region" description="Helical" evidence="9">
    <location>
        <begin position="20"/>
        <end position="37"/>
    </location>
</feature>
<evidence type="ECO:0000256" key="3">
    <source>
        <dbReference type="ARBA" id="ARBA00022475"/>
    </source>
</evidence>
<dbReference type="InterPro" id="IPR005665">
    <property type="entry name" value="SecF_bac"/>
</dbReference>
<comment type="caution">
    <text evidence="11">The sequence shown here is derived from an EMBL/GenBank/DDBJ whole genome shotgun (WGS) entry which is preliminary data.</text>
</comment>
<comment type="similarity">
    <text evidence="9">Belongs to the SecD/SecF family. SecF subfamily.</text>
</comment>
<keyword evidence="6 9" id="KW-1133">Transmembrane helix</keyword>
<keyword evidence="2 9" id="KW-0813">Transport</keyword>
<dbReference type="RefSeq" id="WP_130567529.1">
    <property type="nucleotide sequence ID" value="NZ_SHLY01000006.1"/>
</dbReference>
<evidence type="ECO:0000313" key="11">
    <source>
        <dbReference type="EMBL" id="TAA42675.1"/>
    </source>
</evidence>
<protein>
    <recommendedName>
        <fullName evidence="9">Protein-export membrane protein SecF</fullName>
    </recommendedName>
</protein>
<dbReference type="InterPro" id="IPR048634">
    <property type="entry name" value="SecD_SecF_C"/>
</dbReference>
<dbReference type="InterPro" id="IPR055344">
    <property type="entry name" value="SecD_SecF_C_bact"/>
</dbReference>
<dbReference type="PANTHER" id="PTHR30081:SF8">
    <property type="entry name" value="PROTEIN TRANSLOCASE SUBUNIT SECF"/>
    <property type="match status" value="1"/>
</dbReference>
<dbReference type="HAMAP" id="MF_01464_B">
    <property type="entry name" value="SecF_B"/>
    <property type="match status" value="1"/>
</dbReference>
<dbReference type="Proteomes" id="UP000292544">
    <property type="component" value="Unassembled WGS sequence"/>
</dbReference>
<gene>
    <name evidence="9 11" type="primary">secF</name>
    <name evidence="11" type="ORF">EXY25_15425</name>
</gene>
<dbReference type="NCBIfam" id="TIGR00966">
    <property type="entry name" value="transloc_SecF"/>
    <property type="match status" value="1"/>
</dbReference>
<evidence type="ECO:0000256" key="4">
    <source>
        <dbReference type="ARBA" id="ARBA00022692"/>
    </source>
</evidence>
<sequence>MFQLLNFKDTVQFMAFRGLFRWVSLVLVVGSIAILSVNRLNWGLDFTGGTLVELGFEQPADIPAIRTVLEANNFADAVVQHFGSSRDVVIRMTPRDGIDAAKVADDLVAGLRASDVGTFELHRIDFIGPTIGAELRETGGLATLVALLCILAYVTMRFEWRLALGAVAALAHDVIITLGVFSLFKLEFDTTVLAAILAVIGYSLNDTIVVMDRIRENFRKVRKGEVEEIINISLTQTMSRTVITSLTTLLVLIALFYLGGASIHGFATALLCGVLVGTYSSIYVASTIAMGLGISREDLMPTEVEKEGADQDPMMM</sequence>
<dbReference type="Gene3D" id="1.20.1640.10">
    <property type="entry name" value="Multidrug efflux transporter AcrB transmembrane domain"/>
    <property type="match status" value="1"/>
</dbReference>
<comment type="subcellular location">
    <subcellularLocation>
        <location evidence="1 9">Cell membrane</location>
        <topology evidence="1 9">Multi-pass membrane protein</topology>
    </subcellularLocation>
</comment>